<reference evidence="3" key="1">
    <citation type="submission" date="2016-10" db="EMBL/GenBank/DDBJ databases">
        <authorList>
            <person name="Varghese N."/>
            <person name="Submissions S."/>
        </authorList>
    </citation>
    <scope>NUCLEOTIDE SEQUENCE [LARGE SCALE GENOMIC DNA]</scope>
    <source>
        <strain evidence="3">DSM 25811 / CCM 8410 / LMG 26954 / E90</strain>
    </source>
</reference>
<evidence type="ECO:0008006" key="4">
    <source>
        <dbReference type="Google" id="ProtNLM"/>
    </source>
</evidence>
<feature type="transmembrane region" description="Helical" evidence="1">
    <location>
        <begin position="20"/>
        <end position="38"/>
    </location>
</feature>
<evidence type="ECO:0000313" key="3">
    <source>
        <dbReference type="Proteomes" id="UP000198757"/>
    </source>
</evidence>
<evidence type="ECO:0000256" key="1">
    <source>
        <dbReference type="SAM" id="Phobius"/>
    </source>
</evidence>
<dbReference type="AlphaFoldDB" id="A0A1G6LAM2"/>
<feature type="transmembrane region" description="Helical" evidence="1">
    <location>
        <begin position="50"/>
        <end position="70"/>
    </location>
</feature>
<feature type="transmembrane region" description="Helical" evidence="1">
    <location>
        <begin position="110"/>
        <end position="138"/>
    </location>
</feature>
<dbReference type="Proteomes" id="UP000198757">
    <property type="component" value="Unassembled WGS sequence"/>
</dbReference>
<evidence type="ECO:0000313" key="2">
    <source>
        <dbReference type="EMBL" id="SDC40251.1"/>
    </source>
</evidence>
<proteinExistence type="predicted"/>
<dbReference type="STRING" id="1285928.SAMN04487894_102282"/>
<dbReference type="EMBL" id="FMZO01000002">
    <property type="protein sequence ID" value="SDC40251.1"/>
    <property type="molecule type" value="Genomic_DNA"/>
</dbReference>
<protein>
    <recommendedName>
        <fullName evidence="4">DUF4199 domain-containing protein</fullName>
    </recommendedName>
</protein>
<keyword evidence="1" id="KW-0472">Membrane</keyword>
<organism evidence="2 3">
    <name type="scientific">Niabella drilacis (strain DSM 25811 / CCM 8410 / CCUG 62505 / LMG 26954 / E90)</name>
    <dbReference type="NCBI Taxonomy" id="1285928"/>
    <lineage>
        <taxon>Bacteria</taxon>
        <taxon>Pseudomonadati</taxon>
        <taxon>Bacteroidota</taxon>
        <taxon>Chitinophagia</taxon>
        <taxon>Chitinophagales</taxon>
        <taxon>Chitinophagaceae</taxon>
        <taxon>Niabella</taxon>
    </lineage>
</organism>
<name>A0A1G6LAM2_NIADE</name>
<gene>
    <name evidence="2" type="ORF">SAMN04487894_102282</name>
</gene>
<keyword evidence="3" id="KW-1185">Reference proteome</keyword>
<accession>A0A1G6LAM2</accession>
<keyword evidence="1" id="KW-0812">Transmembrane</keyword>
<keyword evidence="1" id="KW-1133">Transmembrane helix</keyword>
<sequence>MILAGLILPVLKTPDNSPLHFIGYILYGTGIVWAIYPSKSKAAFGSLFNEGFRCFIVATLLMVIYTWIFWTANPKKMDETVAKQKEVQLKTPGDRTPLEIDQQAKDTRKYFIPMVIAGTVFDFLLIGVVVTTAVAGTLSLSKKN</sequence>